<evidence type="ECO:0000313" key="2">
    <source>
        <dbReference type="EMBL" id="KNF05819.1"/>
    </source>
</evidence>
<dbReference type="AlphaFoldDB" id="A0A0L0W2T7"/>
<reference evidence="3" key="1">
    <citation type="submission" date="2014-03" db="EMBL/GenBank/DDBJ databases">
        <title>The Genome Sequence of Puccinia striiformis f. sp. tritici PST-78.</title>
        <authorList>
            <consortium name="The Broad Institute Genome Sequencing Platform"/>
            <person name="Cuomo C."/>
            <person name="Hulbert S."/>
            <person name="Chen X."/>
            <person name="Walker B."/>
            <person name="Young S.K."/>
            <person name="Zeng Q."/>
            <person name="Gargeya S."/>
            <person name="Fitzgerald M."/>
            <person name="Haas B."/>
            <person name="Abouelleil A."/>
            <person name="Alvarado L."/>
            <person name="Arachchi H.M."/>
            <person name="Berlin A.M."/>
            <person name="Chapman S.B."/>
            <person name="Goldberg J."/>
            <person name="Griggs A."/>
            <person name="Gujja S."/>
            <person name="Hansen M."/>
            <person name="Howarth C."/>
            <person name="Imamovic A."/>
            <person name="Larimer J."/>
            <person name="McCowan C."/>
            <person name="Montmayeur A."/>
            <person name="Murphy C."/>
            <person name="Neiman D."/>
            <person name="Pearson M."/>
            <person name="Priest M."/>
            <person name="Roberts A."/>
            <person name="Saif S."/>
            <person name="Shea T."/>
            <person name="Sisk P."/>
            <person name="Sykes S."/>
            <person name="Wortman J."/>
            <person name="Nusbaum C."/>
            <person name="Birren B."/>
        </authorList>
    </citation>
    <scope>NUCLEOTIDE SEQUENCE [LARGE SCALE GENOMIC DNA]</scope>
    <source>
        <strain evidence="3">race PST-78</strain>
    </source>
</reference>
<feature type="compositionally biased region" description="Basic and acidic residues" evidence="1">
    <location>
        <begin position="231"/>
        <end position="253"/>
    </location>
</feature>
<comment type="caution">
    <text evidence="2">The sequence shown here is derived from an EMBL/GenBank/DDBJ whole genome shotgun (WGS) entry which is preliminary data.</text>
</comment>
<gene>
    <name evidence="2" type="ORF">PSTG_01216</name>
</gene>
<proteinExistence type="predicted"/>
<sequence>MTLFPYIKHDIDKEVGREIWKAIPKTNEWETFNGELPYNHELWLQEIDVFVENYYLSDHMIISRLTTILTSTAKNWYLKSEAWWTNAMRNKFSTDNWKWRVKQEFEADHFHPENNKICKWFNAQRDRLGAFQPELIEFLVCEKILKQCPGTLDHAIKSRYKGDPSDMCFENMVIIAKDVIDRTMRSARPTHNSSYQSNRQSSQPQFPPRKNDSKKQDSDSKKDSPSPNSAKEAKQDYNVEGKSGENDPDKDDKQDDYDYDQPLNSDDEKDDNQQDSALTLAMQQHDLDHAMLSLGNHAIECELSQDLSIAEI</sequence>
<protein>
    <submittedName>
        <fullName evidence="2">Uncharacterized protein</fullName>
    </submittedName>
</protein>
<keyword evidence="3" id="KW-1185">Reference proteome</keyword>
<accession>A0A0L0W2T7</accession>
<name>A0A0L0W2T7_9BASI</name>
<evidence type="ECO:0000256" key="1">
    <source>
        <dbReference type="SAM" id="MobiDB-lite"/>
    </source>
</evidence>
<feature type="region of interest" description="Disordered" evidence="1">
    <location>
        <begin position="187"/>
        <end position="278"/>
    </location>
</feature>
<evidence type="ECO:0000313" key="3">
    <source>
        <dbReference type="Proteomes" id="UP000054564"/>
    </source>
</evidence>
<dbReference type="Proteomes" id="UP000054564">
    <property type="component" value="Unassembled WGS sequence"/>
</dbReference>
<dbReference type="EMBL" id="AJIL01000006">
    <property type="protein sequence ID" value="KNF05819.1"/>
    <property type="molecule type" value="Genomic_DNA"/>
</dbReference>
<dbReference type="STRING" id="1165861.A0A0L0W2T7"/>
<feature type="compositionally biased region" description="Basic and acidic residues" evidence="1">
    <location>
        <begin position="209"/>
        <end position="224"/>
    </location>
</feature>
<feature type="compositionally biased region" description="Acidic residues" evidence="1">
    <location>
        <begin position="254"/>
        <end position="270"/>
    </location>
</feature>
<organism evidence="2 3">
    <name type="scientific">Puccinia striiformis f. sp. tritici PST-78</name>
    <dbReference type="NCBI Taxonomy" id="1165861"/>
    <lineage>
        <taxon>Eukaryota</taxon>
        <taxon>Fungi</taxon>
        <taxon>Dikarya</taxon>
        <taxon>Basidiomycota</taxon>
        <taxon>Pucciniomycotina</taxon>
        <taxon>Pucciniomycetes</taxon>
        <taxon>Pucciniales</taxon>
        <taxon>Pucciniaceae</taxon>
        <taxon>Puccinia</taxon>
    </lineage>
</organism>
<feature type="compositionally biased region" description="Low complexity" evidence="1">
    <location>
        <begin position="193"/>
        <end position="204"/>
    </location>
</feature>